<reference evidence="2" key="1">
    <citation type="submission" date="2017-05" db="EMBL/GenBank/DDBJ databases">
        <authorList>
            <person name="Imhoff J.F."/>
            <person name="Rahn T."/>
            <person name="Kuenzel S."/>
            <person name="Neulinger S.C."/>
        </authorList>
    </citation>
    <scope>NUCLEOTIDE SEQUENCE</scope>
    <source>
        <strain evidence="2">LMG 28126</strain>
    </source>
</reference>
<dbReference type="AlphaFoldDB" id="A0A934TL44"/>
<keyword evidence="3" id="KW-1185">Reference proteome</keyword>
<dbReference type="NCBIfam" id="TIGR02122">
    <property type="entry name" value="TRAP_TAXI"/>
    <property type="match status" value="1"/>
</dbReference>
<evidence type="ECO:0000313" key="3">
    <source>
        <dbReference type="Proteomes" id="UP000706333"/>
    </source>
</evidence>
<keyword evidence="1" id="KW-0732">Signal</keyword>
<dbReference type="PANTHER" id="PTHR42941">
    <property type="entry name" value="SLL1037 PROTEIN"/>
    <property type="match status" value="1"/>
</dbReference>
<dbReference type="InterPro" id="IPR011852">
    <property type="entry name" value="TRAP_TAXI"/>
</dbReference>
<dbReference type="Gene3D" id="3.40.190.10">
    <property type="entry name" value="Periplasmic binding protein-like II"/>
    <property type="match status" value="2"/>
</dbReference>
<dbReference type="EMBL" id="NHSD01000258">
    <property type="protein sequence ID" value="MBK5927549.1"/>
    <property type="molecule type" value="Genomic_DNA"/>
</dbReference>
<name>A0A934TL44_9RHOB</name>
<proteinExistence type="predicted"/>
<sequence length="325" mass="34009">MHRRSLFVTAAAALAFAAPLAAPLAAQERVFVGIATGGTGGTYYPLGGMLAQLISNNAVLEDRRLSATAETGNASVANAALLAREEIETAFIAADILDAAFRGVNQFEGNAVENIRALGSLYPETVQMVARTGADIAGFGDVAGKSVSSGAPGSGQWQLLGDLLEVHGLTRDDVSEDLSSFAQSADKLRDGNLDASLITAGIPTASITELANAHDVVIVPLSGPEIAALQERQPYYATATLPAGTYRGVEEDVETLAVRAIWATHAGVDDELAYAMVKALYENTDILAQVHVMGAQISLETALESISVPLHPGAERFYREMGLID</sequence>
<comment type="caution">
    <text evidence="2">The sequence shown here is derived from an EMBL/GenBank/DDBJ whole genome shotgun (WGS) entry which is preliminary data.</text>
</comment>
<dbReference type="PANTHER" id="PTHR42941:SF1">
    <property type="entry name" value="SLL1037 PROTEIN"/>
    <property type="match status" value="1"/>
</dbReference>
<dbReference type="CDD" id="cd13567">
    <property type="entry name" value="PBP2_TtGluBP"/>
    <property type="match status" value="1"/>
</dbReference>
<accession>A0A934TL44</accession>
<reference evidence="2" key="2">
    <citation type="journal article" date="2020" name="Microorganisms">
        <title>Osmotic Adaptation and Compatible Solute Biosynthesis of Phototrophic Bacteria as Revealed from Genome Analyses.</title>
        <authorList>
            <person name="Imhoff J.F."/>
            <person name="Rahn T."/>
            <person name="Kunzel S."/>
            <person name="Keller A."/>
            <person name="Neulinger S.C."/>
        </authorList>
    </citation>
    <scope>NUCLEOTIDE SEQUENCE</scope>
    <source>
        <strain evidence="2">LMG 28126</strain>
    </source>
</reference>
<gene>
    <name evidence="2" type="ORF">CCR87_09460</name>
</gene>
<evidence type="ECO:0000256" key="1">
    <source>
        <dbReference type="SAM" id="SignalP"/>
    </source>
</evidence>
<evidence type="ECO:0000313" key="2">
    <source>
        <dbReference type="EMBL" id="MBK5927549.1"/>
    </source>
</evidence>
<dbReference type="RefSeq" id="WP_201157310.1">
    <property type="nucleotide sequence ID" value="NZ_NHSD01000258.1"/>
</dbReference>
<dbReference type="SUPFAM" id="SSF53850">
    <property type="entry name" value="Periplasmic binding protein-like II"/>
    <property type="match status" value="1"/>
</dbReference>
<dbReference type="Proteomes" id="UP000706333">
    <property type="component" value="Unassembled WGS sequence"/>
</dbReference>
<feature type="signal peptide" evidence="1">
    <location>
        <begin position="1"/>
        <end position="21"/>
    </location>
</feature>
<feature type="chain" id="PRO_5036976659" evidence="1">
    <location>
        <begin position="22"/>
        <end position="325"/>
    </location>
</feature>
<organism evidence="2 3">
    <name type="scientific">Rhodobaculum claviforme</name>
    <dbReference type="NCBI Taxonomy" id="1549854"/>
    <lineage>
        <taxon>Bacteria</taxon>
        <taxon>Pseudomonadati</taxon>
        <taxon>Pseudomonadota</taxon>
        <taxon>Alphaproteobacteria</taxon>
        <taxon>Rhodobacterales</taxon>
        <taxon>Paracoccaceae</taxon>
        <taxon>Rhodobaculum</taxon>
    </lineage>
</organism>
<dbReference type="Pfam" id="PF16868">
    <property type="entry name" value="NMT1_3"/>
    <property type="match status" value="1"/>
</dbReference>
<protein>
    <submittedName>
        <fullName evidence="2">Immunogenic protein</fullName>
    </submittedName>
</protein>